<organism evidence="2 3">
    <name type="scientific">Sphingobium nicotianae</name>
    <dbReference type="NCBI Taxonomy" id="2782607"/>
    <lineage>
        <taxon>Bacteria</taxon>
        <taxon>Pseudomonadati</taxon>
        <taxon>Pseudomonadota</taxon>
        <taxon>Alphaproteobacteria</taxon>
        <taxon>Sphingomonadales</taxon>
        <taxon>Sphingomonadaceae</taxon>
        <taxon>Sphingobium</taxon>
    </lineage>
</organism>
<dbReference type="Gene3D" id="3.90.1300.10">
    <property type="entry name" value="Amidase signature (AS) domain"/>
    <property type="match status" value="1"/>
</dbReference>
<accession>A0A9X1DD93</accession>
<keyword evidence="3" id="KW-1185">Reference proteome</keyword>
<dbReference type="NCBIfam" id="NF006006">
    <property type="entry name" value="PRK08137.1"/>
    <property type="match status" value="1"/>
</dbReference>
<dbReference type="AlphaFoldDB" id="A0A9X1DD93"/>
<keyword evidence="2" id="KW-0378">Hydrolase</keyword>
<dbReference type="InterPro" id="IPR023631">
    <property type="entry name" value="Amidase_dom"/>
</dbReference>
<feature type="domain" description="Amidase" evidence="1">
    <location>
        <begin position="43"/>
        <end position="491"/>
    </location>
</feature>
<dbReference type="GO" id="GO:0004040">
    <property type="term" value="F:amidase activity"/>
    <property type="evidence" value="ECO:0007669"/>
    <property type="project" value="UniProtKB-EC"/>
</dbReference>
<sequence length="524" mass="54122">MTLALATAAAPLLAQSRGAAVEEVSATDLLTRLANGSTTSEALVRAYLDRIAKLDRAGPKLRSIIALNPDAVAEAKKLDAERKAGKLRGPLHGLPILVKDNVETLDRMPTTAGSLALKDNLTGRDAPMIARLRAAGALILGKTNLSEWANIRSNNSSSGWSGIGGLVRNPYALDRTSCGSSSGTGAAIAASFAAAGIGTETDGSVVCPSSMNGLAGLKPTIGLVSRTHIVPISHSQDTAGPMARTVRDVALLFSSMVGSDPADAATKGADAYARDYAATLSPDALKGVRLGVLRPEMPALLATRYDAALAVLKKAGAELVEIKQPKLEGLGEAEGEVLHYELKADLNAYLASTDPARVRTRSLADVIAFNKAHADRELAIFGQETFEEAEKLGGLDSPDYVAARAKSLALARDAGIDAMLAGNRVAAIVEPSYGLPWLSDPVAGDQFSGPSASELPAVAGYPHLSVPMGLAGGLPVGLSFIGHANSDGDLLRYGYAFEQAGKLRVAPGYAPTAPVGNALEPLEP</sequence>
<evidence type="ECO:0000313" key="3">
    <source>
        <dbReference type="Proteomes" id="UP001138757"/>
    </source>
</evidence>
<dbReference type="PANTHER" id="PTHR42678:SF34">
    <property type="entry name" value="OS04G0183300 PROTEIN"/>
    <property type="match status" value="1"/>
</dbReference>
<proteinExistence type="predicted"/>
<dbReference type="InterPro" id="IPR036928">
    <property type="entry name" value="AS_sf"/>
</dbReference>
<reference evidence="2" key="1">
    <citation type="submission" date="2021-05" db="EMBL/GenBank/DDBJ databases">
        <title>Genome of Sphingobium sp. strain.</title>
        <authorList>
            <person name="Fan R."/>
        </authorList>
    </citation>
    <scope>NUCLEOTIDE SEQUENCE</scope>
    <source>
        <strain evidence="2">H33</strain>
    </source>
</reference>
<protein>
    <submittedName>
        <fullName evidence="2">Amidase</fullName>
        <ecNumber evidence="2">3.5.1.4</ecNumber>
    </submittedName>
</protein>
<dbReference type="Pfam" id="PF01425">
    <property type="entry name" value="Amidase"/>
    <property type="match status" value="1"/>
</dbReference>
<evidence type="ECO:0000313" key="2">
    <source>
        <dbReference type="EMBL" id="MBT2187898.1"/>
    </source>
</evidence>
<dbReference type="PANTHER" id="PTHR42678">
    <property type="entry name" value="AMIDASE"/>
    <property type="match status" value="1"/>
</dbReference>
<dbReference type="EMBL" id="JAHGAW010000008">
    <property type="protein sequence ID" value="MBT2187898.1"/>
    <property type="molecule type" value="Genomic_DNA"/>
</dbReference>
<name>A0A9X1DD93_9SPHN</name>
<dbReference type="Proteomes" id="UP001138757">
    <property type="component" value="Unassembled WGS sequence"/>
</dbReference>
<evidence type="ECO:0000259" key="1">
    <source>
        <dbReference type="Pfam" id="PF01425"/>
    </source>
</evidence>
<dbReference type="EC" id="3.5.1.4" evidence="2"/>
<gene>
    <name evidence="2" type="ORF">KK488_13170</name>
</gene>
<comment type="caution">
    <text evidence="2">The sequence shown here is derived from an EMBL/GenBank/DDBJ whole genome shotgun (WGS) entry which is preliminary data.</text>
</comment>
<dbReference type="SUPFAM" id="SSF75304">
    <property type="entry name" value="Amidase signature (AS) enzymes"/>
    <property type="match status" value="1"/>
</dbReference>